<dbReference type="EMBL" id="RQGN01000100">
    <property type="protein sequence ID" value="TGL93143.1"/>
    <property type="molecule type" value="Genomic_DNA"/>
</dbReference>
<evidence type="ECO:0000313" key="2">
    <source>
        <dbReference type="EMBL" id="TGL93143.1"/>
    </source>
</evidence>
<feature type="domain" description="SnoaL-like" evidence="1">
    <location>
        <begin position="12"/>
        <end position="110"/>
    </location>
</feature>
<dbReference type="RefSeq" id="WP_135672339.1">
    <property type="nucleotide sequence ID" value="NZ_RQGN01000100.1"/>
</dbReference>
<comment type="caution">
    <text evidence="2">The sequence shown here is derived from an EMBL/GenBank/DDBJ whole genome shotgun (WGS) entry which is preliminary data.</text>
</comment>
<name>A0A5F2AY97_9LEPT</name>
<proteinExistence type="predicted"/>
<accession>A0A5F2AY97</accession>
<protein>
    <submittedName>
        <fullName evidence="2">Nuclear transport factor 2 family protein</fullName>
    </submittedName>
</protein>
<reference evidence="2 3" key="1">
    <citation type="journal article" date="2019" name="PLoS Negl. Trop. Dis.">
        <title>Revisiting the worldwide diversity of Leptospira species in the environment.</title>
        <authorList>
            <person name="Vincent A.T."/>
            <person name="Schiettekatte O."/>
            <person name="Bourhy P."/>
            <person name="Veyrier F.J."/>
            <person name="Picardeau M."/>
        </authorList>
    </citation>
    <scope>NUCLEOTIDE SEQUENCE [LARGE SCALE GENOMIC DNA]</scope>
    <source>
        <strain evidence="2 3">201702444</strain>
    </source>
</reference>
<gene>
    <name evidence="2" type="ORF">EHQ76_18395</name>
</gene>
<sequence length="127" mass="15127">MNLKDAEDFCIRWLSSWTGNQPDRLIQFYSDDAFYSDPTARKGFQGKNKILSYFKILLRNNPNWVWTHDEIIPNEKGFVLKWKAKIPVKGNEMVEYGMDIVEVTNDRIVRNEVYFDTRKLMENIRNS</sequence>
<dbReference type="SUPFAM" id="SSF54427">
    <property type="entry name" value="NTF2-like"/>
    <property type="match status" value="1"/>
</dbReference>
<dbReference type="Gene3D" id="3.10.450.50">
    <property type="match status" value="1"/>
</dbReference>
<dbReference type="InterPro" id="IPR032710">
    <property type="entry name" value="NTF2-like_dom_sf"/>
</dbReference>
<dbReference type="Proteomes" id="UP000298429">
    <property type="component" value="Unassembled WGS sequence"/>
</dbReference>
<dbReference type="InterPro" id="IPR037401">
    <property type="entry name" value="SnoaL-like"/>
</dbReference>
<dbReference type="OrthoDB" id="333383at2"/>
<organism evidence="2 3">
    <name type="scientific">Leptospira barantonii</name>
    <dbReference type="NCBI Taxonomy" id="2023184"/>
    <lineage>
        <taxon>Bacteria</taxon>
        <taxon>Pseudomonadati</taxon>
        <taxon>Spirochaetota</taxon>
        <taxon>Spirochaetia</taxon>
        <taxon>Leptospirales</taxon>
        <taxon>Leptospiraceae</taxon>
        <taxon>Leptospira</taxon>
    </lineage>
</organism>
<dbReference type="Pfam" id="PF12680">
    <property type="entry name" value="SnoaL_2"/>
    <property type="match status" value="1"/>
</dbReference>
<evidence type="ECO:0000313" key="3">
    <source>
        <dbReference type="Proteomes" id="UP000298429"/>
    </source>
</evidence>
<dbReference type="AlphaFoldDB" id="A0A5F2AY97"/>
<evidence type="ECO:0000259" key="1">
    <source>
        <dbReference type="Pfam" id="PF12680"/>
    </source>
</evidence>